<protein>
    <submittedName>
        <fullName evidence="2">Uncharacterized protein</fullName>
    </submittedName>
</protein>
<name>A0A9N9KP24_9HELO</name>
<comment type="caution">
    <text evidence="2">The sequence shown here is derived from an EMBL/GenBank/DDBJ whole genome shotgun (WGS) entry which is preliminary data.</text>
</comment>
<proteinExistence type="predicted"/>
<gene>
    <name evidence="2" type="ORF">HYFRA_00008395</name>
</gene>
<dbReference type="EMBL" id="CAJVRL010000035">
    <property type="protein sequence ID" value="CAG8950158.1"/>
    <property type="molecule type" value="Genomic_DNA"/>
</dbReference>
<evidence type="ECO:0000313" key="2">
    <source>
        <dbReference type="EMBL" id="CAG8950158.1"/>
    </source>
</evidence>
<sequence length="68" mass="7473">MTQLRLDVLGIQIPSLLSPWVMMTSLNTKLRRLSMETALGKTNDSLASSDTISSPSEPPKKANDLESR</sequence>
<reference evidence="2" key="1">
    <citation type="submission" date="2021-07" db="EMBL/GenBank/DDBJ databases">
        <authorList>
            <person name="Durling M."/>
        </authorList>
    </citation>
    <scope>NUCLEOTIDE SEQUENCE</scope>
</reference>
<feature type="region of interest" description="Disordered" evidence="1">
    <location>
        <begin position="40"/>
        <end position="68"/>
    </location>
</feature>
<dbReference type="Proteomes" id="UP000696280">
    <property type="component" value="Unassembled WGS sequence"/>
</dbReference>
<accession>A0A9N9KP24</accession>
<evidence type="ECO:0000256" key="1">
    <source>
        <dbReference type="SAM" id="MobiDB-lite"/>
    </source>
</evidence>
<feature type="compositionally biased region" description="Basic and acidic residues" evidence="1">
    <location>
        <begin position="58"/>
        <end position="68"/>
    </location>
</feature>
<feature type="compositionally biased region" description="Polar residues" evidence="1">
    <location>
        <begin position="40"/>
        <end position="55"/>
    </location>
</feature>
<dbReference type="AlphaFoldDB" id="A0A9N9KP24"/>
<evidence type="ECO:0000313" key="3">
    <source>
        <dbReference type="Proteomes" id="UP000696280"/>
    </source>
</evidence>
<organism evidence="2 3">
    <name type="scientific">Hymenoscyphus fraxineus</name>
    <dbReference type="NCBI Taxonomy" id="746836"/>
    <lineage>
        <taxon>Eukaryota</taxon>
        <taxon>Fungi</taxon>
        <taxon>Dikarya</taxon>
        <taxon>Ascomycota</taxon>
        <taxon>Pezizomycotina</taxon>
        <taxon>Leotiomycetes</taxon>
        <taxon>Helotiales</taxon>
        <taxon>Helotiaceae</taxon>
        <taxon>Hymenoscyphus</taxon>
    </lineage>
</organism>
<keyword evidence="3" id="KW-1185">Reference proteome</keyword>